<protein>
    <recommendedName>
        <fullName evidence="4">DUF3077 domain-containing protein</fullName>
    </recommendedName>
</protein>
<evidence type="ECO:0000313" key="3">
    <source>
        <dbReference type="Proteomes" id="UP000325645"/>
    </source>
</evidence>
<feature type="region of interest" description="Disordered" evidence="1">
    <location>
        <begin position="1"/>
        <end position="51"/>
    </location>
</feature>
<name>A0A5E7WBF8_PSEFL</name>
<proteinExistence type="predicted"/>
<organism evidence="2 3">
    <name type="scientific">Pseudomonas fluorescens</name>
    <dbReference type="NCBI Taxonomy" id="294"/>
    <lineage>
        <taxon>Bacteria</taxon>
        <taxon>Pseudomonadati</taxon>
        <taxon>Pseudomonadota</taxon>
        <taxon>Gammaproteobacteria</taxon>
        <taxon>Pseudomonadales</taxon>
        <taxon>Pseudomonadaceae</taxon>
        <taxon>Pseudomonas</taxon>
    </lineage>
</organism>
<dbReference type="AlphaFoldDB" id="A0A5E7WBF8"/>
<dbReference type="RefSeq" id="WP_150656748.1">
    <property type="nucleotide sequence ID" value="NZ_CABVJH010000004.1"/>
</dbReference>
<dbReference type="Proteomes" id="UP000325645">
    <property type="component" value="Unassembled WGS sequence"/>
</dbReference>
<sequence length="131" mass="14176">MFKVTPNPPDTDPVSPYESPDSNKLNEAAERALDHHFPPADPKPPKRNGQLFSVCSGIHPETLLANASEDLLSISAIAANLADDVDGSRRSVALALSRMADGVHLLVERTLDHLDEPEMAAIFAKLQNRVS</sequence>
<dbReference type="EMBL" id="CABVJH010000004">
    <property type="protein sequence ID" value="VVQ32027.1"/>
    <property type="molecule type" value="Genomic_DNA"/>
</dbReference>
<dbReference type="Pfam" id="PF19619">
    <property type="entry name" value="DUF6124"/>
    <property type="match status" value="1"/>
</dbReference>
<gene>
    <name evidence="2" type="ORF">PS943_02642</name>
</gene>
<accession>A0A5E7WBF8</accession>
<feature type="compositionally biased region" description="Basic and acidic residues" evidence="1">
    <location>
        <begin position="27"/>
        <end position="38"/>
    </location>
</feature>
<reference evidence="2 3" key="1">
    <citation type="submission" date="2019-09" db="EMBL/GenBank/DDBJ databases">
        <authorList>
            <person name="Chandra G."/>
            <person name="Truman W A."/>
        </authorList>
    </citation>
    <scope>NUCLEOTIDE SEQUENCE [LARGE SCALE GENOMIC DNA]</scope>
    <source>
        <strain evidence="2">PS943</strain>
    </source>
</reference>
<evidence type="ECO:0008006" key="4">
    <source>
        <dbReference type="Google" id="ProtNLM"/>
    </source>
</evidence>
<evidence type="ECO:0000313" key="2">
    <source>
        <dbReference type="EMBL" id="VVQ32027.1"/>
    </source>
</evidence>
<feature type="compositionally biased region" description="Pro residues" evidence="1">
    <location>
        <begin position="1"/>
        <end position="11"/>
    </location>
</feature>
<evidence type="ECO:0000256" key="1">
    <source>
        <dbReference type="SAM" id="MobiDB-lite"/>
    </source>
</evidence>